<dbReference type="VEuPathDB" id="GiardiaDB:DHA2_33689"/>
<dbReference type="EMBL" id="AHHH01000124">
    <property type="protein sequence ID" value="ESU41499.1"/>
    <property type="molecule type" value="Genomic_DNA"/>
</dbReference>
<dbReference type="AlphaFoldDB" id="V6TSD2"/>
<evidence type="ECO:0000256" key="15">
    <source>
        <dbReference type="PIRNR" id="PIRNR007828"/>
    </source>
</evidence>
<comment type="caution">
    <text evidence="18">The sequence shown here is derived from an EMBL/GenBank/DDBJ whole genome shotgun (WGS) entry which is preliminary data.</text>
</comment>
<keyword evidence="11 15" id="KW-0862">Zinc</keyword>
<dbReference type="PANTHER" id="PTHR23422:SF11">
    <property type="entry name" value="DIPEPTIDYL PEPTIDASE 3"/>
    <property type="match status" value="1"/>
</dbReference>
<evidence type="ECO:0000256" key="13">
    <source>
        <dbReference type="ARBA" id="ARBA00031288"/>
    </source>
</evidence>
<dbReference type="GO" id="GO:0008235">
    <property type="term" value="F:metalloexopeptidase activity"/>
    <property type="evidence" value="ECO:0007669"/>
    <property type="project" value="InterPro"/>
</dbReference>
<dbReference type="PANTHER" id="PTHR23422">
    <property type="entry name" value="DIPEPTIDYL PEPTIDASE III-RELATED"/>
    <property type="match status" value="1"/>
</dbReference>
<evidence type="ECO:0000256" key="1">
    <source>
        <dbReference type="ARBA" id="ARBA00001336"/>
    </source>
</evidence>
<evidence type="ECO:0000256" key="17">
    <source>
        <dbReference type="PIRSR" id="PIRSR007828-2"/>
    </source>
</evidence>
<dbReference type="FunFam" id="3.30.540.30:FF:000002">
    <property type="entry name" value="Dipeptidyl peptidase 3"/>
    <property type="match status" value="1"/>
</dbReference>
<keyword evidence="8 15" id="KW-0645">Protease</keyword>
<feature type="active site" evidence="16">
    <location>
        <position position="472"/>
    </location>
</feature>
<comment type="cofactor">
    <cofactor evidence="15 17">
        <name>Zn(2+)</name>
        <dbReference type="ChEBI" id="CHEBI:29105"/>
    </cofactor>
    <text evidence="15 17">Binds 1 zinc ion per subunit.</text>
</comment>
<evidence type="ECO:0000256" key="16">
    <source>
        <dbReference type="PIRSR" id="PIRSR007828-1"/>
    </source>
</evidence>
<evidence type="ECO:0000256" key="2">
    <source>
        <dbReference type="ARBA" id="ARBA00004496"/>
    </source>
</evidence>
<feature type="binding site" evidence="17">
    <location>
        <position position="525"/>
    </location>
    <ligand>
        <name>Zn(2+)</name>
        <dbReference type="ChEBI" id="CHEBI:29105"/>
        <note>catalytic</note>
    </ligand>
</feature>
<name>V6TSD2_GIAIN</name>
<reference evidence="18 19" key="2">
    <citation type="journal article" date="2013" name="Genome Biol. Evol.">
        <title>Genome sequencing of Giardia lamblia genotypes A2 and B isolates (DH and GS) and comparative analysis with the genomes of genotypes A1 and E (WB and Pig).</title>
        <authorList>
            <person name="Adam R.D."/>
            <person name="Dahlstrom E.W."/>
            <person name="Martens C.A."/>
            <person name="Bruno D.P."/>
            <person name="Barbian K.D."/>
            <person name="Ricklefs S.M."/>
            <person name="Hernandez M.M."/>
            <person name="Narla N.P."/>
            <person name="Patel R.B."/>
            <person name="Porcella S.F."/>
            <person name="Nash T.E."/>
        </authorList>
    </citation>
    <scope>NUCLEOTIDE SEQUENCE [LARGE SCALE GENOMIC DNA]</scope>
    <source>
        <strain evidence="18 19">GS</strain>
    </source>
</reference>
<evidence type="ECO:0000256" key="12">
    <source>
        <dbReference type="ARBA" id="ARBA00023049"/>
    </source>
</evidence>
<keyword evidence="6 15" id="KW-0031">Aminopeptidase</keyword>
<evidence type="ECO:0000256" key="9">
    <source>
        <dbReference type="ARBA" id="ARBA00022723"/>
    </source>
</evidence>
<reference evidence="19" key="1">
    <citation type="submission" date="2012-02" db="EMBL/GenBank/DDBJ databases">
        <title>Genome sequencing of Giardia lamblia Genotypes A2 and B isolates (DH and GS) and comparative analysis with the genomes of Genotypes A1 and E (WB and Pig).</title>
        <authorList>
            <person name="Adam R."/>
            <person name="Dahlstrom E."/>
            <person name="Martens C."/>
            <person name="Bruno D."/>
            <person name="Barbian K."/>
            <person name="Porcella S.F."/>
            <person name="Nash T."/>
        </authorList>
    </citation>
    <scope>NUCLEOTIDE SEQUENCE</scope>
    <source>
        <strain evidence="19">GS</strain>
    </source>
</reference>
<evidence type="ECO:0000256" key="5">
    <source>
        <dbReference type="ARBA" id="ARBA00014713"/>
    </source>
</evidence>
<dbReference type="PIRSF" id="PIRSF007828">
    <property type="entry name" value="Dipeptidyl-peptidase_III"/>
    <property type="match status" value="1"/>
</dbReference>
<proteinExistence type="inferred from homology"/>
<dbReference type="GO" id="GO:0006508">
    <property type="term" value="P:proteolysis"/>
    <property type="evidence" value="ECO:0007669"/>
    <property type="project" value="UniProtKB-KW"/>
</dbReference>
<dbReference type="FunFam" id="3.30.540.30:FF:000001">
    <property type="entry name" value="Dipeptidyl peptidase 3"/>
    <property type="match status" value="1"/>
</dbReference>
<keyword evidence="9 15" id="KW-0479">Metal-binding</keyword>
<protein>
    <recommendedName>
        <fullName evidence="5 15">Dipeptidyl peptidase 3</fullName>
        <ecNumber evidence="4 15">3.4.14.4</ecNumber>
    </recommendedName>
    <alternativeName>
        <fullName evidence="13 15">Dipeptidyl aminopeptidase III</fullName>
    </alternativeName>
    <alternativeName>
        <fullName evidence="14 15">Dipeptidyl peptidase III</fullName>
    </alternativeName>
</protein>
<dbReference type="GO" id="GO:0005737">
    <property type="term" value="C:cytoplasm"/>
    <property type="evidence" value="ECO:0007669"/>
    <property type="project" value="UniProtKB-SubCell"/>
</dbReference>
<dbReference type="GO" id="GO:0046872">
    <property type="term" value="F:metal ion binding"/>
    <property type="evidence" value="ECO:0007669"/>
    <property type="project" value="UniProtKB-KW"/>
</dbReference>
<evidence type="ECO:0000313" key="19">
    <source>
        <dbReference type="Proteomes" id="UP000018040"/>
    </source>
</evidence>
<keyword evidence="7 15" id="KW-0963">Cytoplasm</keyword>
<evidence type="ECO:0000256" key="10">
    <source>
        <dbReference type="ARBA" id="ARBA00022801"/>
    </source>
</evidence>
<evidence type="ECO:0000256" key="6">
    <source>
        <dbReference type="ARBA" id="ARBA00022438"/>
    </source>
</evidence>
<dbReference type="Pfam" id="PF03571">
    <property type="entry name" value="Peptidase_M49"/>
    <property type="match status" value="1"/>
</dbReference>
<evidence type="ECO:0000256" key="11">
    <source>
        <dbReference type="ARBA" id="ARBA00022833"/>
    </source>
</evidence>
<keyword evidence="10 15" id="KW-0378">Hydrolase</keyword>
<feature type="binding site" evidence="17">
    <location>
        <position position="476"/>
    </location>
    <ligand>
        <name>Zn(2+)</name>
        <dbReference type="ChEBI" id="CHEBI:29105"/>
        <note>catalytic</note>
    </ligand>
</feature>
<dbReference type="VEuPathDB" id="GiardiaDB:QR46_2925"/>
<accession>V6TSD2</accession>
<dbReference type="InterPro" id="IPR039461">
    <property type="entry name" value="Peptidase_M49"/>
</dbReference>
<comment type="similarity">
    <text evidence="3 15">Belongs to the peptidase M49 family.</text>
</comment>
<sequence>MPRCKKAHVSRVEKDSQPIICSLYRKLFNFLMSNECPSDALVVNLEPSRSFSKLTERQKQYAAFLSLAAFAGAPVLFDQCSRHTRCIHAFLTEYLKVYIEAPDRQAVLQTVETAVGVDNRETLQYLHDYAGHFYFNCSEYLGLGDTKIIPRCTKESLEAVIKLLGEATHKGTRLVDAFHAAKDGMYDTAPEQLSLGFHPAGCTAYYQPADFSESEAKQINDLMTAKKMMHENSHVIRHDTWYEISLASVEVAGRGEPIGICNGKDVCVTRGRGSAELAKACNWLRKAREFADSDSQRKMLDALVEHYRTGDCDLHKRYSEHWVQDKDVVVETYQGFIETYRDPSGVRAEYEAFVACVDPDVSKALHNLVERAPEILPLLPYPRALERDEFIPPVYNAINILCFLNTFSPIGINIPNYDDTRKDIGFKNVTLYNVLMKAGPARILIDFVPEEYKGTYTRNLSEAMFLNVALHELFGHGTTKLLQESDLQNGVLNPLDESGGRLATCYKDGETYSSVFGAMSNAFEECKAETTSMCLCTEERILRIFNIEPTRFSTMKIALMYEMICHALTNLPLYNPASNTWLQAHAQGRFCIMQACLKWAPNSIKLVETYDPSGKLASLLVHIAEVEVDNIVNACKRLLLHIATYKASADAESAQKFFAEMTCVSDEWLRRREYVCSIKRPSALYCDSMIKTIMQQDGTLAYTLIDTCASNDPEPLDVAIGLCNNILVSSS</sequence>
<evidence type="ECO:0000256" key="8">
    <source>
        <dbReference type="ARBA" id="ARBA00022670"/>
    </source>
</evidence>
<dbReference type="EC" id="3.4.14.4" evidence="4 15"/>
<organism evidence="18 19">
    <name type="scientific">Giardia intestinalis</name>
    <name type="common">Giardia lamblia</name>
    <dbReference type="NCBI Taxonomy" id="5741"/>
    <lineage>
        <taxon>Eukaryota</taxon>
        <taxon>Metamonada</taxon>
        <taxon>Diplomonadida</taxon>
        <taxon>Hexamitidae</taxon>
        <taxon>Giardiinae</taxon>
        <taxon>Giardia</taxon>
    </lineage>
</organism>
<comment type="catalytic activity">
    <reaction evidence="1 15">
        <text>Release of an N-terminal dipeptide from a peptide comprising four or more residues, with broad specificity. Also acts on dipeptidyl 2-naphthylamides.</text>
        <dbReference type="EC" id="3.4.14.4"/>
    </reaction>
</comment>
<dbReference type="Proteomes" id="UP000018040">
    <property type="component" value="Unassembled WGS sequence"/>
</dbReference>
<dbReference type="InterPro" id="IPR005317">
    <property type="entry name" value="Dipeptidyl-peptase3"/>
</dbReference>
<keyword evidence="12 15" id="KW-0482">Metalloprotease</keyword>
<evidence type="ECO:0000313" key="18">
    <source>
        <dbReference type="EMBL" id="ESU41499.1"/>
    </source>
</evidence>
<dbReference type="Gene3D" id="3.30.540.30">
    <property type="match status" value="2"/>
</dbReference>
<evidence type="ECO:0000256" key="14">
    <source>
        <dbReference type="ARBA" id="ARBA00032119"/>
    </source>
</evidence>
<dbReference type="VEuPathDB" id="GiardiaDB:GL50803_0033689"/>
<dbReference type="GO" id="GO:0004177">
    <property type="term" value="F:aminopeptidase activity"/>
    <property type="evidence" value="ECO:0007669"/>
    <property type="project" value="UniProtKB-KW"/>
</dbReference>
<feature type="binding site" evidence="17">
    <location>
        <position position="471"/>
    </location>
    <ligand>
        <name>Zn(2+)</name>
        <dbReference type="ChEBI" id="CHEBI:29105"/>
        <note>catalytic</note>
    </ligand>
</feature>
<evidence type="ECO:0000256" key="7">
    <source>
        <dbReference type="ARBA" id="ARBA00022490"/>
    </source>
</evidence>
<evidence type="ECO:0000256" key="4">
    <source>
        <dbReference type="ARBA" id="ARBA00012063"/>
    </source>
</evidence>
<comment type="subcellular location">
    <subcellularLocation>
        <location evidence="2">Cytoplasm</location>
    </subcellularLocation>
</comment>
<evidence type="ECO:0000256" key="3">
    <source>
        <dbReference type="ARBA" id="ARBA00010200"/>
    </source>
</evidence>
<dbReference type="OrthoDB" id="4694525at2759"/>
<gene>
    <name evidence="18" type="ORF">GSB_33689</name>
</gene>
<dbReference type="GO" id="GO:0008239">
    <property type="term" value="F:dipeptidyl-peptidase activity"/>
    <property type="evidence" value="ECO:0007669"/>
    <property type="project" value="UniProtKB-UniRule"/>
</dbReference>